<comment type="caution">
    <text evidence="2">The sequence shown here is derived from an EMBL/GenBank/DDBJ whole genome shotgun (WGS) entry which is preliminary data.</text>
</comment>
<gene>
    <name evidence="2" type="ORF">ACFPC0_10585</name>
</gene>
<accession>A0ABV8TCD1</accession>
<sequence>MSSHGLPGTDVPADFGQMMQLAELLSEAELFVPPKLRGRMADIIALMVRARGMDVPLAVAFDELYEAKDGDVGKTARLQRALARRAGHRIDFVEHDRYHAIAVITLADGERHEVAYSIQDAIEMGYTDPSHPNAAHWLKQPENMLVARVTTRAVNWFCPEVLLGLGADAMHADDQAVNADTVVQVREERAAQVTEALALLELAGAQPNGAVRGNLIRQLFMECRGAMLLDYGVPDDPAVSVRHRLVAALVEADKLAAAQSAGDVEAADPGGGPKKLDDLRGLLAQQAQASETGVNGDEDAADKEAEQAARAEAPAPGPEGKPKRAPRKRAAAKNPEKKPKGTAAGADAPVPKKSRQTTQRPAKTSQDDTSSQVTPSGRPAARPSARPDGDRLPCGCLVDSVITAGVHSKDCADAPRGDVA</sequence>
<proteinExistence type="predicted"/>
<reference evidence="3" key="1">
    <citation type="journal article" date="2019" name="Int. J. Syst. Evol. Microbiol.">
        <title>The Global Catalogue of Microorganisms (GCM) 10K type strain sequencing project: providing services to taxonomists for standard genome sequencing and annotation.</title>
        <authorList>
            <consortium name="The Broad Institute Genomics Platform"/>
            <consortium name="The Broad Institute Genome Sequencing Center for Infectious Disease"/>
            <person name="Wu L."/>
            <person name="Ma J."/>
        </authorList>
    </citation>
    <scope>NUCLEOTIDE SEQUENCE [LARGE SCALE GENOMIC DNA]</scope>
    <source>
        <strain evidence="3">PCU 347</strain>
    </source>
</reference>
<evidence type="ECO:0000313" key="2">
    <source>
        <dbReference type="EMBL" id="MFC4328271.1"/>
    </source>
</evidence>
<dbReference type="RefSeq" id="WP_381738409.1">
    <property type="nucleotide sequence ID" value="NZ_JBHSDP010000011.1"/>
</dbReference>
<organism evidence="2 3">
    <name type="scientific">Streptomyces andamanensis</name>
    <dbReference type="NCBI Taxonomy" id="1565035"/>
    <lineage>
        <taxon>Bacteria</taxon>
        <taxon>Bacillati</taxon>
        <taxon>Actinomycetota</taxon>
        <taxon>Actinomycetes</taxon>
        <taxon>Kitasatosporales</taxon>
        <taxon>Streptomycetaceae</taxon>
        <taxon>Streptomyces</taxon>
    </lineage>
</organism>
<keyword evidence="3" id="KW-1185">Reference proteome</keyword>
<evidence type="ECO:0000313" key="3">
    <source>
        <dbReference type="Proteomes" id="UP001595824"/>
    </source>
</evidence>
<feature type="region of interest" description="Disordered" evidence="1">
    <location>
        <begin position="287"/>
        <end position="395"/>
    </location>
</feature>
<protein>
    <submittedName>
        <fullName evidence="2">Uncharacterized protein</fullName>
    </submittedName>
</protein>
<dbReference type="EMBL" id="JBHSDP010000011">
    <property type="protein sequence ID" value="MFC4328271.1"/>
    <property type="molecule type" value="Genomic_DNA"/>
</dbReference>
<feature type="compositionally biased region" description="Polar residues" evidence="1">
    <location>
        <begin position="356"/>
        <end position="375"/>
    </location>
</feature>
<dbReference type="Proteomes" id="UP001595824">
    <property type="component" value="Unassembled WGS sequence"/>
</dbReference>
<evidence type="ECO:0000256" key="1">
    <source>
        <dbReference type="SAM" id="MobiDB-lite"/>
    </source>
</evidence>
<name>A0ABV8TCD1_9ACTN</name>